<reference evidence="4 5" key="1">
    <citation type="submission" date="2022-03" db="EMBL/GenBank/DDBJ databases">
        <title>Complete genome analysis of Roseomonas KG 17.1 : a prolific producer of plant growth promoters.</title>
        <authorList>
            <person name="Saadouli I."/>
            <person name="Najjari A."/>
            <person name="Mosbah A."/>
            <person name="Ouzari H.I."/>
        </authorList>
    </citation>
    <scope>NUCLEOTIDE SEQUENCE [LARGE SCALE GENOMIC DNA]</scope>
    <source>
        <strain evidence="4 5">KG17-1</strain>
    </source>
</reference>
<dbReference type="InterPro" id="IPR009967">
    <property type="entry name" value="Flagellum_FlbT"/>
</dbReference>
<organism evidence="4 5">
    <name type="scientific">Teichococcus vastitatis</name>
    <dbReference type="NCBI Taxonomy" id="2307076"/>
    <lineage>
        <taxon>Bacteria</taxon>
        <taxon>Pseudomonadati</taxon>
        <taxon>Pseudomonadota</taxon>
        <taxon>Alphaproteobacteria</taxon>
        <taxon>Acetobacterales</taxon>
        <taxon>Roseomonadaceae</taxon>
        <taxon>Roseomonas</taxon>
    </lineage>
</organism>
<keyword evidence="5" id="KW-1185">Reference proteome</keyword>
<evidence type="ECO:0000256" key="2">
    <source>
        <dbReference type="ARBA" id="ARBA00022795"/>
    </source>
</evidence>
<dbReference type="Pfam" id="PF07378">
    <property type="entry name" value="FlbT"/>
    <property type="match status" value="1"/>
</dbReference>
<comment type="caution">
    <text evidence="4">The sequence shown here is derived from an EMBL/GenBank/DDBJ whole genome shotgun (WGS) entry which is preliminary data.</text>
</comment>
<keyword evidence="2" id="KW-1005">Bacterial flagellum biogenesis</keyword>
<sequence>MSAEKVRRGSGQGRLVIELRAGDKLLVNGASLQFKTRTTMLVSNHVRFLFGRQIMEPEDATTPARRIYLAMQGAYVCDDQERPALVQTARALTEAYIAATTVEGARQALRLALAEMEAGEFWSAMRRVRTLFPHDDALLQQPGEGDA</sequence>
<accession>A0ABS9WAK3</accession>
<keyword evidence="4" id="KW-0282">Flagellum</keyword>
<evidence type="ECO:0000256" key="3">
    <source>
        <dbReference type="ARBA" id="ARBA00022884"/>
    </source>
</evidence>
<evidence type="ECO:0000313" key="4">
    <source>
        <dbReference type="EMBL" id="MCI0756023.1"/>
    </source>
</evidence>
<gene>
    <name evidence="4" type="ORF">MON41_20355</name>
</gene>
<keyword evidence="4" id="KW-0966">Cell projection</keyword>
<dbReference type="RefSeq" id="WP_157985834.1">
    <property type="nucleotide sequence ID" value="NZ_JALBUU010000079.1"/>
</dbReference>
<keyword evidence="1" id="KW-0678">Repressor</keyword>
<proteinExistence type="predicted"/>
<protein>
    <submittedName>
        <fullName evidence="4">Flagellar biosynthesis repressor FlbT</fullName>
    </submittedName>
</protein>
<keyword evidence="4" id="KW-0969">Cilium</keyword>
<evidence type="ECO:0000256" key="1">
    <source>
        <dbReference type="ARBA" id="ARBA00022491"/>
    </source>
</evidence>
<keyword evidence="3" id="KW-0694">RNA-binding</keyword>
<dbReference type="Proteomes" id="UP001201985">
    <property type="component" value="Unassembled WGS sequence"/>
</dbReference>
<evidence type="ECO:0000313" key="5">
    <source>
        <dbReference type="Proteomes" id="UP001201985"/>
    </source>
</evidence>
<name>A0ABS9WAK3_9PROT</name>
<dbReference type="EMBL" id="JALBUU010000079">
    <property type="protein sequence ID" value="MCI0756023.1"/>
    <property type="molecule type" value="Genomic_DNA"/>
</dbReference>